<reference evidence="1" key="2">
    <citation type="journal article" date="2021" name="Genome Biol. Evol.">
        <title>Developing a high-quality reference genome for a parasitic bivalve with doubly uniparental inheritance (Bivalvia: Unionida).</title>
        <authorList>
            <person name="Smith C.H."/>
        </authorList>
    </citation>
    <scope>NUCLEOTIDE SEQUENCE</scope>
    <source>
        <strain evidence="1">CHS0354</strain>
        <tissue evidence="1">Mantle</tissue>
    </source>
</reference>
<dbReference type="EMBL" id="JAEAOA010000657">
    <property type="protein sequence ID" value="KAK3608761.1"/>
    <property type="molecule type" value="Genomic_DNA"/>
</dbReference>
<comment type="caution">
    <text evidence="1">The sequence shown here is derived from an EMBL/GenBank/DDBJ whole genome shotgun (WGS) entry which is preliminary data.</text>
</comment>
<gene>
    <name evidence="1" type="ORF">CHS0354_010464</name>
</gene>
<protein>
    <submittedName>
        <fullName evidence="1">Uncharacterized protein</fullName>
    </submittedName>
</protein>
<sequence length="118" mass="13515">MDEVKRRIREAFSHVFNGNQAMFPYKNATVTIVNGTKYVDASAYLDDLFDWDQTIGASIMPAFDHAMLFTRLFKFQATYKGHMLTVKQAKHIRCQQAANGKLAKTMSPNQQCKYQIEA</sequence>
<reference evidence="1" key="1">
    <citation type="journal article" date="2021" name="Genome Biol. Evol.">
        <title>A High-Quality Reference Genome for a Parasitic Bivalve with Doubly Uniparental Inheritance (Bivalvia: Unionida).</title>
        <authorList>
            <person name="Smith C.H."/>
        </authorList>
    </citation>
    <scope>NUCLEOTIDE SEQUENCE</scope>
    <source>
        <strain evidence="1">CHS0354</strain>
    </source>
</reference>
<proteinExistence type="predicted"/>
<evidence type="ECO:0000313" key="2">
    <source>
        <dbReference type="Proteomes" id="UP001195483"/>
    </source>
</evidence>
<dbReference type="Proteomes" id="UP001195483">
    <property type="component" value="Unassembled WGS sequence"/>
</dbReference>
<evidence type="ECO:0000313" key="1">
    <source>
        <dbReference type="EMBL" id="KAK3608761.1"/>
    </source>
</evidence>
<dbReference type="AlphaFoldDB" id="A0AAE0WBQ9"/>
<name>A0AAE0WBQ9_9BIVA</name>
<organism evidence="1 2">
    <name type="scientific">Potamilus streckersoni</name>
    <dbReference type="NCBI Taxonomy" id="2493646"/>
    <lineage>
        <taxon>Eukaryota</taxon>
        <taxon>Metazoa</taxon>
        <taxon>Spiralia</taxon>
        <taxon>Lophotrochozoa</taxon>
        <taxon>Mollusca</taxon>
        <taxon>Bivalvia</taxon>
        <taxon>Autobranchia</taxon>
        <taxon>Heteroconchia</taxon>
        <taxon>Palaeoheterodonta</taxon>
        <taxon>Unionida</taxon>
        <taxon>Unionoidea</taxon>
        <taxon>Unionidae</taxon>
        <taxon>Ambleminae</taxon>
        <taxon>Lampsilini</taxon>
        <taxon>Potamilus</taxon>
    </lineage>
</organism>
<reference evidence="1" key="3">
    <citation type="submission" date="2023-05" db="EMBL/GenBank/DDBJ databases">
        <authorList>
            <person name="Smith C.H."/>
        </authorList>
    </citation>
    <scope>NUCLEOTIDE SEQUENCE</scope>
    <source>
        <strain evidence="1">CHS0354</strain>
        <tissue evidence="1">Mantle</tissue>
    </source>
</reference>
<keyword evidence="2" id="KW-1185">Reference proteome</keyword>
<accession>A0AAE0WBQ9</accession>